<accession>A0A3P3W7L1</accession>
<keyword evidence="2" id="KW-1185">Reference proteome</keyword>
<comment type="caution">
    <text evidence="1">The sequence shown here is derived from an EMBL/GenBank/DDBJ whole genome shotgun (WGS) entry which is preliminary data.</text>
</comment>
<dbReference type="EMBL" id="RQVR01000009">
    <property type="protein sequence ID" value="RRJ91155.1"/>
    <property type="molecule type" value="Genomic_DNA"/>
</dbReference>
<dbReference type="OrthoDB" id="1366210at2"/>
<protein>
    <submittedName>
        <fullName evidence="1">Uncharacterized protein</fullName>
    </submittedName>
</protein>
<name>A0A3P3W7L1_9FLAO</name>
<sequence>MEKSQMLLDYMDKIQEFFEMINSYVDMAIEMFHKAKHFVEKIIEYLKQGIDYVVDYVGGRFNDEIELPEDYIFV</sequence>
<organism evidence="1 2">
    <name type="scientific">Flavobacterium macacae</name>
    <dbReference type="NCBI Taxonomy" id="2488993"/>
    <lineage>
        <taxon>Bacteria</taxon>
        <taxon>Pseudomonadati</taxon>
        <taxon>Bacteroidota</taxon>
        <taxon>Flavobacteriia</taxon>
        <taxon>Flavobacteriales</taxon>
        <taxon>Flavobacteriaceae</taxon>
        <taxon>Flavobacterium</taxon>
    </lineage>
</organism>
<evidence type="ECO:0000313" key="1">
    <source>
        <dbReference type="EMBL" id="RRJ91155.1"/>
    </source>
</evidence>
<gene>
    <name evidence="1" type="ORF">EG849_09455</name>
</gene>
<evidence type="ECO:0000313" key="2">
    <source>
        <dbReference type="Proteomes" id="UP000271937"/>
    </source>
</evidence>
<dbReference type="Proteomes" id="UP000271937">
    <property type="component" value="Unassembled WGS sequence"/>
</dbReference>
<reference evidence="1 2" key="1">
    <citation type="submission" date="2018-11" db="EMBL/GenBank/DDBJ databases">
        <title>Flavobacterium sp. nov., YIM 102600 draft genome.</title>
        <authorList>
            <person name="Li G."/>
            <person name="Jiang Y."/>
        </authorList>
    </citation>
    <scope>NUCLEOTIDE SEQUENCE [LARGE SCALE GENOMIC DNA]</scope>
    <source>
        <strain evidence="1 2">YIM 102600</strain>
    </source>
</reference>
<dbReference type="RefSeq" id="WP_125012838.1">
    <property type="nucleotide sequence ID" value="NZ_RQVR01000009.1"/>
</dbReference>
<dbReference type="AlphaFoldDB" id="A0A3P3W7L1"/>
<proteinExistence type="predicted"/>